<comment type="caution">
    <text evidence="2">The sequence shown here is derived from an EMBL/GenBank/DDBJ whole genome shotgun (WGS) entry which is preliminary data.</text>
</comment>
<evidence type="ECO:0000259" key="1">
    <source>
        <dbReference type="SMART" id="SM00460"/>
    </source>
</evidence>
<dbReference type="EMBL" id="MUGX01000006">
    <property type="protein sequence ID" value="OXA90753.1"/>
    <property type="molecule type" value="Genomic_DNA"/>
</dbReference>
<dbReference type="Gene3D" id="3.10.620.30">
    <property type="match status" value="1"/>
</dbReference>
<evidence type="ECO:0000313" key="2">
    <source>
        <dbReference type="EMBL" id="OXA90753.1"/>
    </source>
</evidence>
<reference evidence="2 3" key="1">
    <citation type="submission" date="2016-11" db="EMBL/GenBank/DDBJ databases">
        <title>Whole genomes of Flavobacteriaceae.</title>
        <authorList>
            <person name="Stine C."/>
            <person name="Li C."/>
            <person name="Tadesse D."/>
        </authorList>
    </citation>
    <scope>NUCLEOTIDE SEQUENCE [LARGE SCALE GENOMIC DNA]</scope>
    <source>
        <strain evidence="2 3">ATCC 51468</strain>
    </source>
</reference>
<dbReference type="InterPro" id="IPR038765">
    <property type="entry name" value="Papain-like_cys_pep_sf"/>
</dbReference>
<dbReference type="RefSeq" id="WP_084607916.1">
    <property type="nucleotide sequence ID" value="NZ_JPRK01000005.1"/>
</dbReference>
<gene>
    <name evidence="2" type="ORF">B0A73_03175</name>
</gene>
<evidence type="ECO:0000313" key="3">
    <source>
        <dbReference type="Proteomes" id="UP000198302"/>
    </source>
</evidence>
<dbReference type="Pfam" id="PF01841">
    <property type="entry name" value="Transglut_core"/>
    <property type="match status" value="1"/>
</dbReference>
<accession>A0ABX4CBE8</accession>
<dbReference type="Proteomes" id="UP000198302">
    <property type="component" value="Unassembled WGS sequence"/>
</dbReference>
<name>A0ABX4CBE8_9FLAO</name>
<dbReference type="PANTHER" id="PTHR46333">
    <property type="entry name" value="CYTOKINESIS PROTEIN 3"/>
    <property type="match status" value="1"/>
</dbReference>
<feature type="domain" description="Transglutaminase-like" evidence="1">
    <location>
        <begin position="94"/>
        <end position="156"/>
    </location>
</feature>
<dbReference type="SUPFAM" id="SSF54001">
    <property type="entry name" value="Cysteine proteinases"/>
    <property type="match status" value="1"/>
</dbReference>
<dbReference type="InterPro" id="IPR052557">
    <property type="entry name" value="CAP/Cytokinesis_protein"/>
</dbReference>
<dbReference type="SMART" id="SM00460">
    <property type="entry name" value="TGc"/>
    <property type="match status" value="1"/>
</dbReference>
<proteinExistence type="predicted"/>
<organism evidence="2 3">
    <name type="scientific">Flavobacterium hibernum</name>
    <dbReference type="NCBI Taxonomy" id="37752"/>
    <lineage>
        <taxon>Bacteria</taxon>
        <taxon>Pseudomonadati</taxon>
        <taxon>Bacteroidota</taxon>
        <taxon>Flavobacteriia</taxon>
        <taxon>Flavobacteriales</taxon>
        <taxon>Flavobacteriaceae</taxon>
        <taxon>Flavobacterium</taxon>
    </lineage>
</organism>
<protein>
    <recommendedName>
        <fullName evidence="1">Transglutaminase-like domain-containing protein</fullName>
    </recommendedName>
</protein>
<dbReference type="InterPro" id="IPR002931">
    <property type="entry name" value="Transglutaminase-like"/>
</dbReference>
<dbReference type="PANTHER" id="PTHR46333:SF2">
    <property type="entry name" value="CYTOKINESIS PROTEIN 3"/>
    <property type="match status" value="1"/>
</dbReference>
<keyword evidence="3" id="KW-1185">Reference proteome</keyword>
<sequence>MNRYIVLAFAFYSIMATGQVKNNYEVTDKQVSKIETSSTKSTEDIANYIKDNFKTDGDKIRAVFYWTASNISYDVENMFAVNFNESKEDKINKALKNRKGVCINYAEVFNDIANKVGIESVVIEGYTKQNGFTDYISHAWCGAKIEGKWFVFDPTWGSGSISGGKFIKKINNYYFKADPSKIITSHMPFDYLWQFLNYPITNQEFYNNNFVINKTKPNFDFEAEIEKYNSLSYIDQLRSSADRIEKNGVKNAMIFDRLSYKRNEVEVLKFNQIVSLYNDGINELNLFITFRNNQFKPNVSDEELKKMIDSPKMKLLNSKELLDDLSAVSKNNQSNVTSLKAGVNQTLSQVEEQFLFVEKYLSKSKTSRKTMFTKVSWFGIPIN</sequence>